<dbReference type="STRING" id="387005.A0A183HVS2"/>
<name>A0A183HVS2_9BILA</name>
<dbReference type="PANTHER" id="PTHR10881:SF46">
    <property type="entry name" value="GOLGIN SUBFAMILY A MEMBER 2"/>
    <property type="match status" value="1"/>
</dbReference>
<evidence type="ECO:0000256" key="1">
    <source>
        <dbReference type="ARBA" id="ARBA00023054"/>
    </source>
</evidence>
<feature type="region of interest" description="Disordered" evidence="3">
    <location>
        <begin position="117"/>
        <end position="136"/>
    </location>
</feature>
<feature type="coiled-coil region" evidence="2">
    <location>
        <begin position="31"/>
        <end position="62"/>
    </location>
</feature>
<evidence type="ECO:0000256" key="3">
    <source>
        <dbReference type="SAM" id="MobiDB-lite"/>
    </source>
</evidence>
<dbReference type="GO" id="GO:0005801">
    <property type="term" value="C:cis-Golgi network"/>
    <property type="evidence" value="ECO:0007669"/>
    <property type="project" value="TreeGrafter"/>
</dbReference>
<proteinExistence type="predicted"/>
<evidence type="ECO:0000256" key="2">
    <source>
        <dbReference type="SAM" id="Coils"/>
    </source>
</evidence>
<protein>
    <submittedName>
        <fullName evidence="7">GOLGA2L5 domain-containing protein</fullName>
    </submittedName>
</protein>
<dbReference type="Pfam" id="PF15070">
    <property type="entry name" value="GOLGA2L5"/>
    <property type="match status" value="1"/>
</dbReference>
<evidence type="ECO:0000313" key="5">
    <source>
        <dbReference type="EMBL" id="VDO77570.1"/>
    </source>
</evidence>
<dbReference type="PANTHER" id="PTHR10881">
    <property type="entry name" value="GOLGIN SUBFAMILY A MEMBER-RELATED"/>
    <property type="match status" value="1"/>
</dbReference>
<dbReference type="AlphaFoldDB" id="A0A183HVS2"/>
<dbReference type="GO" id="GO:0000137">
    <property type="term" value="C:Golgi cis cisterna"/>
    <property type="evidence" value="ECO:0007669"/>
    <property type="project" value="TreeGrafter"/>
</dbReference>
<dbReference type="GO" id="GO:0007030">
    <property type="term" value="P:Golgi organization"/>
    <property type="evidence" value="ECO:0007669"/>
    <property type="project" value="TreeGrafter"/>
</dbReference>
<evidence type="ECO:0000313" key="6">
    <source>
        <dbReference type="Proteomes" id="UP000267606"/>
    </source>
</evidence>
<keyword evidence="6" id="KW-1185">Reference proteome</keyword>
<dbReference type="EMBL" id="UZAJ01016904">
    <property type="protein sequence ID" value="VDO77570.1"/>
    <property type="molecule type" value="Genomic_DNA"/>
</dbReference>
<dbReference type="Proteomes" id="UP000267606">
    <property type="component" value="Unassembled WGS sequence"/>
</dbReference>
<keyword evidence="1 2" id="KW-0175">Coiled coil</keyword>
<evidence type="ECO:0000313" key="7">
    <source>
        <dbReference type="WBParaSite" id="OFLC_0001158401-mRNA-1"/>
    </source>
</evidence>
<sequence length="171" mass="19355">MQLETENDTIGDYVTLYQHQRKKINERMRERDEAVAKLSFEKEQMQQKLNELQKTLINLLSKKGLLHVYAHEKETLNNYNESSKHSNSVRPYSHGTVDEFSGDEEIVVDGSKLVPTSPDSCIDSSSEFGSEKQNSGITRNEIKGNVLGDNADDDVGVQRILNLISELQVTL</sequence>
<dbReference type="WBParaSite" id="OFLC_0001158401-mRNA-1">
    <property type="protein sequence ID" value="OFLC_0001158401-mRNA-1"/>
    <property type="gene ID" value="OFLC_0001158401"/>
</dbReference>
<evidence type="ECO:0000259" key="4">
    <source>
        <dbReference type="Pfam" id="PF15070"/>
    </source>
</evidence>
<feature type="domain" description="Golgin subfamily A conserved" evidence="4">
    <location>
        <begin position="1"/>
        <end position="63"/>
    </location>
</feature>
<dbReference type="InterPro" id="IPR024858">
    <property type="entry name" value="GOLGA"/>
</dbReference>
<reference evidence="7" key="1">
    <citation type="submission" date="2016-06" db="UniProtKB">
        <authorList>
            <consortium name="WormBaseParasite"/>
        </authorList>
    </citation>
    <scope>IDENTIFICATION</scope>
</reference>
<reference evidence="5 6" key="2">
    <citation type="submission" date="2018-11" db="EMBL/GenBank/DDBJ databases">
        <authorList>
            <consortium name="Pathogen Informatics"/>
        </authorList>
    </citation>
    <scope>NUCLEOTIDE SEQUENCE [LARGE SCALE GENOMIC DNA]</scope>
</reference>
<organism evidence="7">
    <name type="scientific">Onchocerca flexuosa</name>
    <dbReference type="NCBI Taxonomy" id="387005"/>
    <lineage>
        <taxon>Eukaryota</taxon>
        <taxon>Metazoa</taxon>
        <taxon>Ecdysozoa</taxon>
        <taxon>Nematoda</taxon>
        <taxon>Chromadorea</taxon>
        <taxon>Rhabditida</taxon>
        <taxon>Spirurina</taxon>
        <taxon>Spiruromorpha</taxon>
        <taxon>Filarioidea</taxon>
        <taxon>Onchocercidae</taxon>
        <taxon>Onchocerca</taxon>
    </lineage>
</organism>
<dbReference type="GO" id="GO:0032580">
    <property type="term" value="C:Golgi cisterna membrane"/>
    <property type="evidence" value="ECO:0007669"/>
    <property type="project" value="TreeGrafter"/>
</dbReference>
<accession>A0A183HVS2</accession>
<dbReference type="InterPro" id="IPR043976">
    <property type="entry name" value="GOLGA_cons_dom"/>
</dbReference>
<gene>
    <name evidence="5" type="ORF">OFLC_LOCUS11585</name>
</gene>